<dbReference type="InterPro" id="IPR001789">
    <property type="entry name" value="Sig_transdc_resp-reg_receiver"/>
</dbReference>
<accession>A0A2P6NDY5</accession>
<dbReference type="InParanoid" id="A0A2P6NDY5"/>
<keyword evidence="2" id="KW-0902">Two-component regulatory system</keyword>
<name>A0A2P6NDY5_9EUKA</name>
<feature type="modified residue" description="4-aspartylphosphate" evidence="3">
    <location>
        <position position="846"/>
    </location>
</feature>
<keyword evidence="6" id="KW-0808">Transferase</keyword>
<dbReference type="InterPro" id="IPR036890">
    <property type="entry name" value="HATPase_C_sf"/>
</dbReference>
<reference evidence="6 7" key="1">
    <citation type="journal article" date="2018" name="Genome Biol. Evol.">
        <title>Multiple Roots of Fruiting Body Formation in Amoebozoa.</title>
        <authorList>
            <person name="Hillmann F."/>
            <person name="Forbes G."/>
            <person name="Novohradska S."/>
            <person name="Ferling I."/>
            <person name="Riege K."/>
            <person name="Groth M."/>
            <person name="Westermann M."/>
            <person name="Marz M."/>
            <person name="Spaller T."/>
            <person name="Winckler T."/>
            <person name="Schaap P."/>
            <person name="Glockner G."/>
        </authorList>
    </citation>
    <scope>NUCLEOTIDE SEQUENCE [LARGE SCALE GENOMIC DNA]</scope>
    <source>
        <strain evidence="6 7">Jena</strain>
    </source>
</reference>
<dbReference type="STRING" id="1890364.A0A2P6NDY5"/>
<dbReference type="FunFam" id="3.30.565.10:FF:000010">
    <property type="entry name" value="Sensor histidine kinase RcsC"/>
    <property type="match status" value="1"/>
</dbReference>
<protein>
    <submittedName>
        <fullName evidence="6">Signal transduction histidine kinase</fullName>
    </submittedName>
</protein>
<dbReference type="Proteomes" id="UP000241769">
    <property type="component" value="Unassembled WGS sequence"/>
</dbReference>
<dbReference type="AlphaFoldDB" id="A0A2P6NDY5"/>
<organism evidence="6 7">
    <name type="scientific">Planoprotostelium fungivorum</name>
    <dbReference type="NCBI Taxonomy" id="1890364"/>
    <lineage>
        <taxon>Eukaryota</taxon>
        <taxon>Amoebozoa</taxon>
        <taxon>Evosea</taxon>
        <taxon>Variosea</taxon>
        <taxon>Cavosteliida</taxon>
        <taxon>Cavosteliaceae</taxon>
        <taxon>Planoprotostelium</taxon>
    </lineage>
</organism>
<evidence type="ECO:0000256" key="1">
    <source>
        <dbReference type="ARBA" id="ARBA00022553"/>
    </source>
</evidence>
<dbReference type="InterPro" id="IPR004358">
    <property type="entry name" value="Sig_transdc_His_kin-like_C"/>
</dbReference>
<dbReference type="InterPro" id="IPR005467">
    <property type="entry name" value="His_kinase_dom"/>
</dbReference>
<dbReference type="CDD" id="cd16922">
    <property type="entry name" value="HATPase_EvgS-ArcB-TorS-like"/>
    <property type="match status" value="1"/>
</dbReference>
<dbReference type="SMART" id="SM00387">
    <property type="entry name" value="HATPase_c"/>
    <property type="match status" value="1"/>
</dbReference>
<dbReference type="InterPro" id="IPR003661">
    <property type="entry name" value="HisK_dim/P_dom"/>
</dbReference>
<dbReference type="Gene3D" id="1.10.287.130">
    <property type="match status" value="1"/>
</dbReference>
<keyword evidence="1 3" id="KW-0597">Phosphoprotein</keyword>
<dbReference type="InterPro" id="IPR036097">
    <property type="entry name" value="HisK_dim/P_sf"/>
</dbReference>
<dbReference type="SUPFAM" id="SSF52172">
    <property type="entry name" value="CheY-like"/>
    <property type="match status" value="2"/>
</dbReference>
<sequence>MPTRRNLLPPGNLYDSSDFRMIYQICDRSDARAMGNKRRRSNHAGLSEELLLSCLDHVDVGIVVFRDGGQISFANATAMTYLLWTEDINGDVPLVLQQAVLQAQTEKLSECTFRVNHDEETGYLIEAKCIASTSELITATLRGHFFNFPIRNDRLCQLWEQQMWIDIAEVYQLSAAVVDVDEKRNDVKIIFCTPRWNEIFFPGLDCQGRFIKEELGMQPDMLDVWIRDISSVRNKGGYGMMENEVILTTGESFYAENRCRYMYSLCEDGVHRRLIDRECPPTVHRSLNLAHDVTEKKKFEKMSQLQRQIIDATDTIMLVVEPIADGHFRWHMFNEAAKRALCEMKSMMGSSIEGFEIEEGVTSKELGIDIEYLSLYRNLVNKLISTGDKQCSEEIRYTDTGTTYFCTAYELEANRYGLLCVDVTEMKKTKSMVKEQEDMLAAQSRFLAVMSHGIMETLNHFLEKQLHHEDHDVLMMGKGCSEQLLCVINDVLDYSKIEHGGLSLEYQSVLLQGVFEESIDIVTMQANRRNLPIVCFSEFPIQTQIQTDRGRLRQIICNLLSNAIKFTDSGQVVMNGKMTDGETLEISVSDSGVGLSEEFKQRIFSPFQQSDSSITRKYGGTGLGLSICKRTCVAMGGDISVESIEGRGATFRFHVRASPCETSEEGNVLRTMVEQLLKMSQKRIAVIEGQRDQSDMLRTTLESLGMIVETFDDDRQIMPTAQGCDLVIVDRSCLRDAIIIFSGNFAPGVERKEEQLLWKPFKRRQIVKLLHRNLVPQNHSSTLRVEKKEEDLNGLKILVAEDNVTNQKVIHRILTKMGVRDIRFVDDGEKAAQSCKEDKYHLVLMDCNMPGGIDATCDIVKLLETDRPCVVGLTADVSAGNRRDCLDAGMSDILTKPVDRDHLRRIAMDAYHSLSIPGHI</sequence>
<keyword evidence="7" id="KW-1185">Reference proteome</keyword>
<evidence type="ECO:0000313" key="7">
    <source>
        <dbReference type="Proteomes" id="UP000241769"/>
    </source>
</evidence>
<dbReference type="PANTHER" id="PTHR45339:SF1">
    <property type="entry name" value="HYBRID SIGNAL TRANSDUCTION HISTIDINE KINASE J"/>
    <property type="match status" value="1"/>
</dbReference>
<feature type="domain" description="Response regulatory" evidence="5">
    <location>
        <begin position="796"/>
        <end position="911"/>
    </location>
</feature>
<dbReference type="EMBL" id="MDYQ01000110">
    <property type="protein sequence ID" value="PRP82141.1"/>
    <property type="molecule type" value="Genomic_DNA"/>
</dbReference>
<dbReference type="SUPFAM" id="SSF47384">
    <property type="entry name" value="Homodimeric domain of signal transducing histidine kinase"/>
    <property type="match status" value="1"/>
</dbReference>
<dbReference type="Pfam" id="PF00072">
    <property type="entry name" value="Response_reg"/>
    <property type="match status" value="1"/>
</dbReference>
<dbReference type="PROSITE" id="PS50109">
    <property type="entry name" value="HIS_KIN"/>
    <property type="match status" value="1"/>
</dbReference>
<dbReference type="InterPro" id="IPR011006">
    <property type="entry name" value="CheY-like_superfamily"/>
</dbReference>
<dbReference type="Gene3D" id="3.30.565.10">
    <property type="entry name" value="Histidine kinase-like ATPase, C-terminal domain"/>
    <property type="match status" value="1"/>
</dbReference>
<evidence type="ECO:0000256" key="2">
    <source>
        <dbReference type="ARBA" id="ARBA00023012"/>
    </source>
</evidence>
<comment type="caution">
    <text evidence="6">The sequence shown here is derived from an EMBL/GenBank/DDBJ whole genome shotgun (WGS) entry which is preliminary data.</text>
</comment>
<dbReference type="SUPFAM" id="SSF55874">
    <property type="entry name" value="ATPase domain of HSP90 chaperone/DNA topoisomerase II/histidine kinase"/>
    <property type="match status" value="1"/>
</dbReference>
<dbReference type="SMART" id="SM00448">
    <property type="entry name" value="REC"/>
    <property type="match status" value="1"/>
</dbReference>
<dbReference type="Gene3D" id="3.40.50.2300">
    <property type="match status" value="1"/>
</dbReference>
<evidence type="ECO:0000259" key="5">
    <source>
        <dbReference type="PROSITE" id="PS50110"/>
    </source>
</evidence>
<keyword evidence="6" id="KW-0418">Kinase</keyword>
<dbReference type="PRINTS" id="PR00344">
    <property type="entry name" value="BCTRLSENSOR"/>
</dbReference>
<dbReference type="InterPro" id="IPR003594">
    <property type="entry name" value="HATPase_dom"/>
</dbReference>
<proteinExistence type="predicted"/>
<dbReference type="CDD" id="cd00082">
    <property type="entry name" value="HisKA"/>
    <property type="match status" value="1"/>
</dbReference>
<dbReference type="CDD" id="cd17546">
    <property type="entry name" value="REC_hyHK_CKI1_RcsC-like"/>
    <property type="match status" value="1"/>
</dbReference>
<evidence type="ECO:0000259" key="4">
    <source>
        <dbReference type="PROSITE" id="PS50109"/>
    </source>
</evidence>
<gene>
    <name evidence="6" type="ORF">PROFUN_10349</name>
</gene>
<evidence type="ECO:0000256" key="3">
    <source>
        <dbReference type="PROSITE-ProRule" id="PRU00169"/>
    </source>
</evidence>
<dbReference type="Pfam" id="PF02518">
    <property type="entry name" value="HATPase_c"/>
    <property type="match status" value="1"/>
</dbReference>
<dbReference type="PANTHER" id="PTHR45339">
    <property type="entry name" value="HYBRID SIGNAL TRANSDUCTION HISTIDINE KINASE J"/>
    <property type="match status" value="1"/>
</dbReference>
<dbReference type="OrthoDB" id="60033at2759"/>
<dbReference type="PROSITE" id="PS50110">
    <property type="entry name" value="RESPONSE_REGULATORY"/>
    <property type="match status" value="1"/>
</dbReference>
<feature type="domain" description="Histidine kinase" evidence="4">
    <location>
        <begin position="449"/>
        <end position="659"/>
    </location>
</feature>
<evidence type="ECO:0000313" key="6">
    <source>
        <dbReference type="EMBL" id="PRP82141.1"/>
    </source>
</evidence>
<dbReference type="GO" id="GO:0000155">
    <property type="term" value="F:phosphorelay sensor kinase activity"/>
    <property type="evidence" value="ECO:0007669"/>
    <property type="project" value="InterPro"/>
</dbReference>